<organism evidence="2 3">
    <name type="scientific">Levilactobacillus parabrevis ATCC 53295</name>
    <dbReference type="NCBI Taxonomy" id="1267003"/>
    <lineage>
        <taxon>Bacteria</taxon>
        <taxon>Bacillati</taxon>
        <taxon>Bacillota</taxon>
        <taxon>Bacilli</taxon>
        <taxon>Lactobacillales</taxon>
        <taxon>Lactobacillaceae</taxon>
        <taxon>Levilactobacillus</taxon>
    </lineage>
</organism>
<dbReference type="Proteomes" id="UP000051176">
    <property type="component" value="Unassembled WGS sequence"/>
</dbReference>
<feature type="region of interest" description="Disordered" evidence="1">
    <location>
        <begin position="115"/>
        <end position="135"/>
    </location>
</feature>
<dbReference type="EMBL" id="AZCZ01000023">
    <property type="protein sequence ID" value="KRK36327.1"/>
    <property type="molecule type" value="Genomic_DNA"/>
</dbReference>
<gene>
    <name evidence="2" type="ORF">FD07_GL000887</name>
</gene>
<sequence length="135" mass="15260">METYGGVIVANLFTRSVKWPTNKSLAAAYAEDSMTELIKACKEAVQIIVAIGSLPDRSEVALARAKEFWLAAGQEQMYKKILLLVNGEGKPVHPLAIRNEKWQFSAWRTDWMKSERREEQDESSVSESDEGRKNV</sequence>
<comment type="caution">
    <text evidence="2">The sequence shown here is derived from an EMBL/GenBank/DDBJ whole genome shotgun (WGS) entry which is preliminary data.</text>
</comment>
<protein>
    <submittedName>
        <fullName evidence="2">Uncharacterized protein</fullName>
    </submittedName>
</protein>
<dbReference type="AlphaFoldDB" id="A0A0R1H0U1"/>
<keyword evidence="3" id="KW-1185">Reference proteome</keyword>
<dbReference type="eggNOG" id="COG4333">
    <property type="taxonomic scope" value="Bacteria"/>
</dbReference>
<evidence type="ECO:0000313" key="2">
    <source>
        <dbReference type="EMBL" id="KRK36327.1"/>
    </source>
</evidence>
<proteinExistence type="predicted"/>
<dbReference type="Pfam" id="PF07799">
    <property type="entry name" value="DUF1643"/>
    <property type="match status" value="1"/>
</dbReference>
<accession>A0A0R1H0U1</accession>
<evidence type="ECO:0000256" key="1">
    <source>
        <dbReference type="SAM" id="MobiDB-lite"/>
    </source>
</evidence>
<reference evidence="2 3" key="1">
    <citation type="journal article" date="2015" name="Genome Announc.">
        <title>Expanding the biotechnology potential of lactobacilli through comparative genomics of 213 strains and associated genera.</title>
        <authorList>
            <person name="Sun Z."/>
            <person name="Harris H.M."/>
            <person name="McCann A."/>
            <person name="Guo C."/>
            <person name="Argimon S."/>
            <person name="Zhang W."/>
            <person name="Yang X."/>
            <person name="Jeffery I.B."/>
            <person name="Cooney J.C."/>
            <person name="Kagawa T.F."/>
            <person name="Liu W."/>
            <person name="Song Y."/>
            <person name="Salvetti E."/>
            <person name="Wrobel A."/>
            <person name="Rasinkangas P."/>
            <person name="Parkhill J."/>
            <person name="Rea M.C."/>
            <person name="O'Sullivan O."/>
            <person name="Ritari J."/>
            <person name="Douillard F.P."/>
            <person name="Paul Ross R."/>
            <person name="Yang R."/>
            <person name="Briner A.E."/>
            <person name="Felis G.E."/>
            <person name="de Vos W.M."/>
            <person name="Barrangou R."/>
            <person name="Klaenhammer T.R."/>
            <person name="Caufield P.W."/>
            <person name="Cui Y."/>
            <person name="Zhang H."/>
            <person name="O'Toole P.W."/>
        </authorList>
    </citation>
    <scope>NUCLEOTIDE SEQUENCE [LARGE SCALE GENOMIC DNA]</scope>
    <source>
        <strain evidence="2 3">ATCC 53295</strain>
    </source>
</reference>
<dbReference type="InterPro" id="IPR012441">
    <property type="entry name" value="DUF1643"/>
</dbReference>
<name>A0A0R1H0U1_9LACO</name>
<evidence type="ECO:0000313" key="3">
    <source>
        <dbReference type="Proteomes" id="UP000051176"/>
    </source>
</evidence>